<dbReference type="RefSeq" id="XP_028513652.1">
    <property type="nucleotide sequence ID" value="XM_028657851.1"/>
</dbReference>
<dbReference type="InterPro" id="IPR026645">
    <property type="entry name" value="Dermatopontin"/>
</dbReference>
<accession>A0A913YGL8</accession>
<dbReference type="GeneID" id="110235015"/>
<organism evidence="6 7">
    <name type="scientific">Exaiptasia diaphana</name>
    <name type="common">Tropical sea anemone</name>
    <name type="synonym">Aiptasia pulchella</name>
    <dbReference type="NCBI Taxonomy" id="2652724"/>
    <lineage>
        <taxon>Eukaryota</taxon>
        <taxon>Metazoa</taxon>
        <taxon>Cnidaria</taxon>
        <taxon>Anthozoa</taxon>
        <taxon>Hexacorallia</taxon>
        <taxon>Actiniaria</taxon>
        <taxon>Aiptasiidae</taxon>
        <taxon>Exaiptasia</taxon>
    </lineage>
</organism>
<proteinExistence type="inferred from homology"/>
<keyword evidence="4" id="KW-1015">Disulfide bond</keyword>
<sequence>MNKFVVGLLLMVIIVDMFCPSEAWWLGRRRCNLKMKRRHGWKNDFDGHLKFKCSAGQALRQVQSTYRSCAKDRVFKFGCSYNWNTKRMTICNWSHHWINDWDQPFSFTCPHHGILAGIESYHHNSYEDRRYKFYCCHSYWHYARFCKTSGYVNNWRSYMNFRAPRNRFIVGAYSYHNNGQEDRRWKFTHCKVY</sequence>
<dbReference type="KEGG" id="epa:110235015"/>
<dbReference type="PANTHER" id="PTHR15040">
    <property type="entry name" value="DERMATOPONTIN-RELATED"/>
    <property type="match status" value="1"/>
</dbReference>
<evidence type="ECO:0008006" key="8">
    <source>
        <dbReference type="Google" id="ProtNLM"/>
    </source>
</evidence>
<dbReference type="PANTHER" id="PTHR15040:SF1">
    <property type="entry name" value="DERMATOPONTIN-LIKE ISOFORM X1"/>
    <property type="match status" value="1"/>
</dbReference>
<dbReference type="AlphaFoldDB" id="A0A913YGL8"/>
<feature type="signal peptide" evidence="5">
    <location>
        <begin position="1"/>
        <end position="23"/>
    </location>
</feature>
<evidence type="ECO:0000256" key="2">
    <source>
        <dbReference type="ARBA" id="ARBA00008712"/>
    </source>
</evidence>
<feature type="chain" id="PRO_5037317757" description="Hemagglutinin/amebocyte aggregation factor-like" evidence="5">
    <location>
        <begin position="24"/>
        <end position="193"/>
    </location>
</feature>
<keyword evidence="3" id="KW-0964">Secreted</keyword>
<evidence type="ECO:0000313" key="6">
    <source>
        <dbReference type="EnsemblMetazoa" id="XP_028513652.1"/>
    </source>
</evidence>
<evidence type="ECO:0000256" key="5">
    <source>
        <dbReference type="SAM" id="SignalP"/>
    </source>
</evidence>
<dbReference type="GO" id="GO:0030199">
    <property type="term" value="P:collagen fibril organization"/>
    <property type="evidence" value="ECO:0007669"/>
    <property type="project" value="TreeGrafter"/>
</dbReference>
<evidence type="ECO:0000313" key="7">
    <source>
        <dbReference type="Proteomes" id="UP000887567"/>
    </source>
</evidence>
<evidence type="ECO:0000256" key="1">
    <source>
        <dbReference type="ARBA" id="ARBA00004613"/>
    </source>
</evidence>
<keyword evidence="7" id="KW-1185">Reference proteome</keyword>
<evidence type="ECO:0000256" key="3">
    <source>
        <dbReference type="ARBA" id="ARBA00022525"/>
    </source>
</evidence>
<keyword evidence="5" id="KW-0732">Signal</keyword>
<protein>
    <recommendedName>
        <fullName evidence="8">Hemagglutinin/amebocyte aggregation factor-like</fullName>
    </recommendedName>
</protein>
<dbReference type="EnsemblMetazoa" id="XM_028657851.1">
    <property type="protein sequence ID" value="XP_028513652.1"/>
    <property type="gene ID" value="LOC110235015"/>
</dbReference>
<dbReference type="OMA" id="RSAHCNT"/>
<dbReference type="OrthoDB" id="5980959at2759"/>
<reference evidence="6" key="1">
    <citation type="submission" date="2022-11" db="UniProtKB">
        <authorList>
            <consortium name="EnsemblMetazoa"/>
        </authorList>
    </citation>
    <scope>IDENTIFICATION</scope>
</reference>
<dbReference type="GO" id="GO:0031012">
    <property type="term" value="C:extracellular matrix"/>
    <property type="evidence" value="ECO:0007669"/>
    <property type="project" value="TreeGrafter"/>
</dbReference>
<dbReference type="Pfam" id="PF14704">
    <property type="entry name" value="DERM"/>
    <property type="match status" value="1"/>
</dbReference>
<evidence type="ECO:0000256" key="4">
    <source>
        <dbReference type="ARBA" id="ARBA00023157"/>
    </source>
</evidence>
<comment type="similarity">
    <text evidence="2">Belongs to the dermatopontin family.</text>
</comment>
<dbReference type="GO" id="GO:0005615">
    <property type="term" value="C:extracellular space"/>
    <property type="evidence" value="ECO:0007669"/>
    <property type="project" value="TreeGrafter"/>
</dbReference>
<comment type="subcellular location">
    <subcellularLocation>
        <location evidence="1">Secreted</location>
    </subcellularLocation>
</comment>
<name>A0A913YGL8_EXADI</name>
<dbReference type="Proteomes" id="UP000887567">
    <property type="component" value="Unplaced"/>
</dbReference>